<evidence type="ECO:0000256" key="11">
    <source>
        <dbReference type="ARBA" id="ARBA00023288"/>
    </source>
</evidence>
<comment type="caution">
    <text evidence="14">The sequence shown here is derived from an EMBL/GenBank/DDBJ whole genome shotgun (WGS) entry which is preliminary data.</text>
</comment>
<evidence type="ECO:0000313" key="14">
    <source>
        <dbReference type="EMBL" id="MEQ2181821.1"/>
    </source>
</evidence>
<evidence type="ECO:0000256" key="8">
    <source>
        <dbReference type="ARBA" id="ARBA00023136"/>
    </source>
</evidence>
<dbReference type="PROSITE" id="PS50835">
    <property type="entry name" value="IG_LIKE"/>
    <property type="match status" value="1"/>
</dbReference>
<feature type="domain" description="Ig-like" evidence="13">
    <location>
        <begin position="20"/>
        <end position="104"/>
    </location>
</feature>
<keyword evidence="7" id="KW-0130">Cell adhesion</keyword>
<accession>A0ABV0PEI9</accession>
<dbReference type="EMBL" id="JAHRIO010071113">
    <property type="protein sequence ID" value="MEQ2181821.1"/>
    <property type="molecule type" value="Genomic_DNA"/>
</dbReference>
<dbReference type="SUPFAM" id="SSF48726">
    <property type="entry name" value="Immunoglobulin"/>
    <property type="match status" value="1"/>
</dbReference>
<evidence type="ECO:0000256" key="3">
    <source>
        <dbReference type="ARBA" id="ARBA00022475"/>
    </source>
</evidence>
<keyword evidence="8" id="KW-0472">Membrane</keyword>
<protein>
    <recommendedName>
        <fullName evidence="12">Contactin-5</fullName>
    </recommendedName>
</protein>
<keyword evidence="11" id="KW-0449">Lipoprotein</keyword>
<evidence type="ECO:0000256" key="5">
    <source>
        <dbReference type="ARBA" id="ARBA00022729"/>
    </source>
</evidence>
<evidence type="ECO:0000256" key="12">
    <source>
        <dbReference type="ARBA" id="ARBA00044127"/>
    </source>
</evidence>
<organism evidence="14 15">
    <name type="scientific">Goodea atripinnis</name>
    <dbReference type="NCBI Taxonomy" id="208336"/>
    <lineage>
        <taxon>Eukaryota</taxon>
        <taxon>Metazoa</taxon>
        <taxon>Chordata</taxon>
        <taxon>Craniata</taxon>
        <taxon>Vertebrata</taxon>
        <taxon>Euteleostomi</taxon>
        <taxon>Actinopterygii</taxon>
        <taxon>Neopterygii</taxon>
        <taxon>Teleostei</taxon>
        <taxon>Neoteleostei</taxon>
        <taxon>Acanthomorphata</taxon>
        <taxon>Ovalentaria</taxon>
        <taxon>Atherinomorphae</taxon>
        <taxon>Cyprinodontiformes</taxon>
        <taxon>Goodeidae</taxon>
        <taxon>Goodea</taxon>
    </lineage>
</organism>
<keyword evidence="15" id="KW-1185">Reference proteome</keyword>
<dbReference type="InterPro" id="IPR003599">
    <property type="entry name" value="Ig_sub"/>
</dbReference>
<evidence type="ECO:0000256" key="10">
    <source>
        <dbReference type="ARBA" id="ARBA00023180"/>
    </source>
</evidence>
<dbReference type="InterPro" id="IPR013098">
    <property type="entry name" value="Ig_I-set"/>
</dbReference>
<sequence>MFQGYITHSYISLFYLSALPQWVRMINDTQMDSGEKLQWECKAIGRPRPTYRWIRNGLPLTSQGRVEIVNGELTINKVQQTDSGMYQCVAENKYGDIYSNAELKILGGYCLYY</sequence>
<dbReference type="PANTHER" id="PTHR44170">
    <property type="entry name" value="PROTEIN SIDEKICK"/>
    <property type="match status" value="1"/>
</dbReference>
<proteinExistence type="inferred from homology"/>
<dbReference type="Proteomes" id="UP001476798">
    <property type="component" value="Unassembled WGS sequence"/>
</dbReference>
<evidence type="ECO:0000256" key="1">
    <source>
        <dbReference type="ARBA" id="ARBA00004609"/>
    </source>
</evidence>
<dbReference type="Gene3D" id="2.60.40.10">
    <property type="entry name" value="Immunoglobulins"/>
    <property type="match status" value="1"/>
</dbReference>
<evidence type="ECO:0000313" key="15">
    <source>
        <dbReference type="Proteomes" id="UP001476798"/>
    </source>
</evidence>
<evidence type="ECO:0000256" key="6">
    <source>
        <dbReference type="ARBA" id="ARBA00022737"/>
    </source>
</evidence>
<comment type="subcellular location">
    <subcellularLocation>
        <location evidence="1">Cell membrane</location>
        <topology evidence="1">Lipid-anchor</topology>
        <topology evidence="1">GPI-anchor</topology>
    </subcellularLocation>
</comment>
<keyword evidence="3" id="KW-1003">Cell membrane</keyword>
<dbReference type="InterPro" id="IPR003598">
    <property type="entry name" value="Ig_sub2"/>
</dbReference>
<evidence type="ECO:0000256" key="7">
    <source>
        <dbReference type="ARBA" id="ARBA00022889"/>
    </source>
</evidence>
<dbReference type="PANTHER" id="PTHR44170:SF17">
    <property type="entry name" value="CONTACTIN-5"/>
    <property type="match status" value="1"/>
</dbReference>
<reference evidence="14 15" key="1">
    <citation type="submission" date="2021-06" db="EMBL/GenBank/DDBJ databases">
        <authorList>
            <person name="Palmer J.M."/>
        </authorList>
    </citation>
    <scope>NUCLEOTIDE SEQUENCE [LARGE SCALE GENOMIC DNA]</scope>
    <source>
        <strain evidence="14 15">GA_2019</strain>
        <tissue evidence="14">Muscle</tissue>
    </source>
</reference>
<dbReference type="Pfam" id="PF07679">
    <property type="entry name" value="I-set"/>
    <property type="match status" value="1"/>
</dbReference>
<dbReference type="InterPro" id="IPR007110">
    <property type="entry name" value="Ig-like_dom"/>
</dbReference>
<keyword evidence="9" id="KW-1015">Disulfide bond</keyword>
<dbReference type="InterPro" id="IPR036179">
    <property type="entry name" value="Ig-like_dom_sf"/>
</dbReference>
<dbReference type="InterPro" id="IPR013783">
    <property type="entry name" value="Ig-like_fold"/>
</dbReference>
<keyword evidence="4" id="KW-0336">GPI-anchor</keyword>
<dbReference type="SMART" id="SM00408">
    <property type="entry name" value="IGc2"/>
    <property type="match status" value="1"/>
</dbReference>
<evidence type="ECO:0000256" key="2">
    <source>
        <dbReference type="ARBA" id="ARBA00009812"/>
    </source>
</evidence>
<name>A0ABV0PEI9_9TELE</name>
<keyword evidence="10" id="KW-0325">Glycoprotein</keyword>
<evidence type="ECO:0000256" key="4">
    <source>
        <dbReference type="ARBA" id="ARBA00022622"/>
    </source>
</evidence>
<dbReference type="SMART" id="SM00409">
    <property type="entry name" value="IG"/>
    <property type="match status" value="1"/>
</dbReference>
<evidence type="ECO:0000256" key="9">
    <source>
        <dbReference type="ARBA" id="ARBA00023157"/>
    </source>
</evidence>
<evidence type="ECO:0000259" key="13">
    <source>
        <dbReference type="PROSITE" id="PS50835"/>
    </source>
</evidence>
<keyword evidence="6" id="KW-0677">Repeat</keyword>
<gene>
    <name evidence="14" type="primary">CNTN5_2</name>
    <name evidence="14" type="ORF">GOODEAATRI_015481</name>
</gene>
<comment type="similarity">
    <text evidence="2">Belongs to the immunoglobulin superfamily. Contactin family.</text>
</comment>
<keyword evidence="5" id="KW-0732">Signal</keyword>